<gene>
    <name evidence="2" type="ORF">H5410_003653</name>
</gene>
<name>A0A9J6B5L7_SOLCO</name>
<reference evidence="2 3" key="1">
    <citation type="submission" date="2020-09" db="EMBL/GenBank/DDBJ databases">
        <title>De no assembly of potato wild relative species, Solanum commersonii.</title>
        <authorList>
            <person name="Cho K."/>
        </authorList>
    </citation>
    <scope>NUCLEOTIDE SEQUENCE [LARGE SCALE GENOMIC DNA]</scope>
    <source>
        <strain evidence="2">LZ3.2</strain>
        <tissue evidence="2">Leaf</tissue>
    </source>
</reference>
<feature type="compositionally biased region" description="Basic and acidic residues" evidence="1">
    <location>
        <begin position="73"/>
        <end position="84"/>
    </location>
</feature>
<keyword evidence="3" id="KW-1185">Reference proteome</keyword>
<dbReference type="EMBL" id="JACXVP010000001">
    <property type="protein sequence ID" value="KAG5631936.1"/>
    <property type="molecule type" value="Genomic_DNA"/>
</dbReference>
<organism evidence="2 3">
    <name type="scientific">Solanum commersonii</name>
    <name type="common">Commerson's wild potato</name>
    <name type="synonym">Commerson's nightshade</name>
    <dbReference type="NCBI Taxonomy" id="4109"/>
    <lineage>
        <taxon>Eukaryota</taxon>
        <taxon>Viridiplantae</taxon>
        <taxon>Streptophyta</taxon>
        <taxon>Embryophyta</taxon>
        <taxon>Tracheophyta</taxon>
        <taxon>Spermatophyta</taxon>
        <taxon>Magnoliopsida</taxon>
        <taxon>eudicotyledons</taxon>
        <taxon>Gunneridae</taxon>
        <taxon>Pentapetalae</taxon>
        <taxon>asterids</taxon>
        <taxon>lamiids</taxon>
        <taxon>Solanales</taxon>
        <taxon>Solanaceae</taxon>
        <taxon>Solanoideae</taxon>
        <taxon>Solaneae</taxon>
        <taxon>Solanum</taxon>
    </lineage>
</organism>
<evidence type="ECO:0000313" key="3">
    <source>
        <dbReference type="Proteomes" id="UP000824120"/>
    </source>
</evidence>
<evidence type="ECO:0000313" key="2">
    <source>
        <dbReference type="EMBL" id="KAG5631936.1"/>
    </source>
</evidence>
<dbReference type="Proteomes" id="UP000824120">
    <property type="component" value="Chromosome 1"/>
</dbReference>
<evidence type="ECO:0000256" key="1">
    <source>
        <dbReference type="SAM" id="MobiDB-lite"/>
    </source>
</evidence>
<dbReference type="AlphaFoldDB" id="A0A9J6B5L7"/>
<sequence>MASQLYSLQNRQNLHCAMDSSTGAANGGIWPLSNLSHKHNFPFYKIRHIMSKIYNILYSPTTKERGKRHPRRSMKEVKLQKRENLIPSTHTNRSFTPQNGNLYPLGVISSLEKATHSDNSFIPSSEV</sequence>
<protein>
    <submittedName>
        <fullName evidence="2">Uncharacterized protein</fullName>
    </submittedName>
</protein>
<proteinExistence type="predicted"/>
<feature type="region of interest" description="Disordered" evidence="1">
    <location>
        <begin position="61"/>
        <end position="99"/>
    </location>
</feature>
<comment type="caution">
    <text evidence="2">The sequence shown here is derived from an EMBL/GenBank/DDBJ whole genome shotgun (WGS) entry which is preliminary data.</text>
</comment>
<feature type="compositionally biased region" description="Polar residues" evidence="1">
    <location>
        <begin position="86"/>
        <end position="99"/>
    </location>
</feature>
<accession>A0A9J6B5L7</accession>